<accession>A0AA36J6I4</accession>
<evidence type="ECO:0000259" key="3">
    <source>
        <dbReference type="PROSITE" id="PS50004"/>
    </source>
</evidence>
<keyword evidence="2" id="KW-0472">Membrane</keyword>
<protein>
    <recommendedName>
        <fullName evidence="3">C2 domain-containing protein</fullName>
    </recommendedName>
</protein>
<keyword evidence="5" id="KW-1185">Reference proteome</keyword>
<dbReference type="SUPFAM" id="SSF50044">
    <property type="entry name" value="SH3-domain"/>
    <property type="match status" value="1"/>
</dbReference>
<gene>
    <name evidence="4" type="ORF">EVOR1521_LOCUS23826</name>
</gene>
<evidence type="ECO:0000256" key="1">
    <source>
        <dbReference type="SAM" id="MobiDB-lite"/>
    </source>
</evidence>
<dbReference type="EMBL" id="CAUJNA010003373">
    <property type="protein sequence ID" value="CAJ1400502.1"/>
    <property type="molecule type" value="Genomic_DNA"/>
</dbReference>
<feature type="domain" description="C2" evidence="3">
    <location>
        <begin position="905"/>
        <end position="1035"/>
    </location>
</feature>
<name>A0AA36J6I4_9DINO</name>
<evidence type="ECO:0000313" key="4">
    <source>
        <dbReference type="EMBL" id="CAJ1400502.1"/>
    </source>
</evidence>
<organism evidence="4 5">
    <name type="scientific">Effrenium voratum</name>
    <dbReference type="NCBI Taxonomy" id="2562239"/>
    <lineage>
        <taxon>Eukaryota</taxon>
        <taxon>Sar</taxon>
        <taxon>Alveolata</taxon>
        <taxon>Dinophyceae</taxon>
        <taxon>Suessiales</taxon>
        <taxon>Symbiodiniaceae</taxon>
        <taxon>Effrenium</taxon>
    </lineage>
</organism>
<dbReference type="PROSITE" id="PS50004">
    <property type="entry name" value="C2"/>
    <property type="match status" value="1"/>
</dbReference>
<comment type="caution">
    <text evidence="4">The sequence shown here is derived from an EMBL/GenBank/DDBJ whole genome shotgun (WGS) entry which is preliminary data.</text>
</comment>
<evidence type="ECO:0000313" key="5">
    <source>
        <dbReference type="Proteomes" id="UP001178507"/>
    </source>
</evidence>
<feature type="non-terminal residue" evidence="4">
    <location>
        <position position="1"/>
    </location>
</feature>
<dbReference type="InterPro" id="IPR000008">
    <property type="entry name" value="C2_dom"/>
</dbReference>
<feature type="region of interest" description="Disordered" evidence="1">
    <location>
        <begin position="1"/>
        <end position="28"/>
    </location>
</feature>
<keyword evidence="2" id="KW-0812">Transmembrane</keyword>
<evidence type="ECO:0000256" key="2">
    <source>
        <dbReference type="SAM" id="Phobius"/>
    </source>
</evidence>
<dbReference type="Gene3D" id="2.30.30.40">
    <property type="entry name" value="SH3 Domains"/>
    <property type="match status" value="1"/>
</dbReference>
<feature type="transmembrane region" description="Helical" evidence="2">
    <location>
        <begin position="1137"/>
        <end position="1160"/>
    </location>
</feature>
<sequence>GADNSSDSEEEDNSGEWRPLKLKTSQSRGWRVSVSNYSAPIIPYLQVSFHKQLPKTEAPKDPSAQAEAAADRAKPLLAPFVLLPDLVFSVKDEFSGDDLGSVCVMLPVNHRHLSVAKQMSEALRLCSVKEQTVPQDSEQLALVKGEVVEVLHRDISGWSFGRQVLPDGGLKEGWFPDWASERLFSDELWVEQSVREFQSLEDRLRCLPRIPPQPDHGSVYDIYVDVFAAASGELMWNEDFHVDKSLTQQHLFTIQGKDDTPVLQYFNPADWMLGDRRSADECFDHRVTPILTCKDRTQKLPLGPSSLGLHHPSFKHVWALAECSTRDMKLMAEQKGYRVVSHQHVPEFGLGPNMSLSKNLHTFVREIGHLIKPETDRDSKILARFKLEPPSHLEKRQRARKDVSLRDDEGLIWRFVIEPLGTMSVLKEGVFVTRIPLHIGVEIRKKPDQSWVMSLGHGVDLSLLPSQRAKLELLIKLMEEEPEGEQAESTSILVVRFQREGEVVWVAPASVTRWPAPGQVLLVVKLAGSDNLVPVRVPSFDLRYEMETTWYPCKTLVGGGEFKKKVEKEVARKALKGKAKAKSKPKTTLFDCDGYSQGIFVAKHAFVCRIMKREGYEKFDRERSKSWYRSVLSDAFPEIASLPEQKAGDDELVKHAFLSRCMNMRRALSLDDNEMSMLKGHITVEAAKEGPDETQSVHMTPVQNLWLARSFAVSIYILTARGFMDLNKPYLKVGILGQPETRVEVTLCHESGTACDIYKRATLDVQLPGQAVMVLELWDETLTSEEKVGEARLDLEDRHLALLHRQLREATNPGWIKQNMSPANPIEVECKPVPPVGSNWIEPQEPQVMARTHQDWKTFHPGMKEDARAFAPRLGPPKLAPIEALELFAENRRKGTIRTWIDLFPSGELIPELQFADKNPHQFEIRIKVIQVDGISVFKDFGERNDVYLHGELHLKCVGKQEQTLVEDTDVHKYARRFASFNECWSFTVHAPTQFCTLSLELRDDDTVSGSDPLYARKHLALEPVVFGAYANYLQGLPSAGTLKHEVIFDSYPNGQVKSWTRCFCCRRFKAKPAPATLSLEICVLSRREAEERPMERQFAEPKGRITTATMIFQPGEFLGIVLGPSNVARLRRCCCISAITLVLLVGLAIAYLIIQGFVVPLK</sequence>
<dbReference type="InterPro" id="IPR036028">
    <property type="entry name" value="SH3-like_dom_sf"/>
</dbReference>
<keyword evidence="2" id="KW-1133">Transmembrane helix</keyword>
<feature type="compositionally biased region" description="Acidic residues" evidence="1">
    <location>
        <begin position="1"/>
        <end position="14"/>
    </location>
</feature>
<reference evidence="4" key="1">
    <citation type="submission" date="2023-08" db="EMBL/GenBank/DDBJ databases">
        <authorList>
            <person name="Chen Y."/>
            <person name="Shah S."/>
            <person name="Dougan E. K."/>
            <person name="Thang M."/>
            <person name="Chan C."/>
        </authorList>
    </citation>
    <scope>NUCLEOTIDE SEQUENCE</scope>
</reference>
<proteinExistence type="predicted"/>
<dbReference type="AlphaFoldDB" id="A0AA36J6I4"/>
<dbReference type="Proteomes" id="UP001178507">
    <property type="component" value="Unassembled WGS sequence"/>
</dbReference>